<reference evidence="1 2" key="1">
    <citation type="journal article" date="2016" name="Front. Microbiol.">
        <title>Characterization of Novel Bacteriophages for Biocontrol of Bacterial Blight in Leek Caused by Pseudomonas syringae pv. porri.</title>
        <authorList>
            <person name="Rombouts S."/>
            <person name="Lavigne R."/>
        </authorList>
    </citation>
    <scope>NUCLEOTIDE SEQUENCE [LARGE SCALE GENOMIC DNA]</scope>
</reference>
<dbReference type="GeneID" id="28802481"/>
<proteinExistence type="predicted"/>
<dbReference type="Proteomes" id="UP000203989">
    <property type="component" value="Segment"/>
</dbReference>
<dbReference type="RefSeq" id="YP_009276017.1">
    <property type="nucleotide sequence ID" value="NC_030934.1"/>
</dbReference>
<name>A0A142IDN0_9CAUD</name>
<protein>
    <submittedName>
        <fullName evidence="1">Uncharacterized protein</fullName>
    </submittedName>
</protein>
<dbReference type="EMBL" id="KU130126">
    <property type="protein sequence ID" value="AMR57335.1"/>
    <property type="molecule type" value="Genomic_DNA"/>
</dbReference>
<accession>A0A142IDN0</accession>
<keyword evidence="2" id="KW-1185">Reference proteome</keyword>
<evidence type="ECO:0000313" key="2">
    <source>
        <dbReference type="Proteomes" id="UP000203989"/>
    </source>
</evidence>
<gene>
    <name evidence="1" type="ORF">vB_PsyM_KIL1_0088</name>
</gene>
<dbReference type="KEGG" id="vg:28802481"/>
<organism evidence="1 2">
    <name type="scientific">Pseudomonas phage vB_PsyM_KIL1</name>
    <dbReference type="NCBI Taxonomy" id="1777065"/>
    <lineage>
        <taxon>Viruses</taxon>
        <taxon>Duplodnaviria</taxon>
        <taxon>Heunggongvirae</taxon>
        <taxon>Uroviricota</taxon>
        <taxon>Caudoviricetes</taxon>
        <taxon>Vandenendeviridae</taxon>
        <taxon>Gorskivirinae</taxon>
        <taxon>Flaumdravirus</taxon>
        <taxon>Flaumdravirus KIL4</taxon>
    </lineage>
</organism>
<sequence>MSQKILKLADQYNDFASFEIEGDALYVVINNSTSIELTDEDVTKLKNFLEEMFPSPETQAPAGLGCMQNICADGQPSLVMDSRQLPANITLNVTGNVTINN</sequence>
<evidence type="ECO:0000313" key="1">
    <source>
        <dbReference type="EMBL" id="AMR57335.1"/>
    </source>
</evidence>